<evidence type="ECO:0000313" key="2">
    <source>
        <dbReference type="EMBL" id="MBY8916722.1"/>
    </source>
</evidence>
<dbReference type="InterPro" id="IPR015424">
    <property type="entry name" value="PyrdxlP-dep_Trfase"/>
</dbReference>
<accession>A0ABS7R710</accession>
<evidence type="ECO:0000256" key="1">
    <source>
        <dbReference type="RuleBase" id="RU004508"/>
    </source>
</evidence>
<dbReference type="Proteomes" id="UP000777661">
    <property type="component" value="Unassembled WGS sequence"/>
</dbReference>
<gene>
    <name evidence="2" type="ORF">KVG22_08995</name>
</gene>
<sequence>MPIAFIDLAAQQARIRSKLDSAIARVLDEGAYIMGAQVKELEDKLADFCGAKHCLTCANGTDALQLALMALKVGPNDAVFVPSFTFAATAEVVPYVNATPVFVDCLPDTFNMDPASLKRAIVFAREKGLRPACVIPVDLFGLPADYDSIIEIARENGMTTIGDSAQGFGGQYKGRMVGSIADITTTSFFPAKPLGCYGDGGALFTDDESLADHIESLRVHGKGQHKYDNERIGMNSRLDTLQAAILIEKLAIYPEEIVSRQKVAEIYNAGLSADFTVPETPDGLKSVWAQYTLTMASEADRASLQARARDAGVPTAIYYPLPLHQQKAYRAFPADPEGLPVSEDIATRVVSLPMHAYLDEQTQEKIIAAVTR</sequence>
<keyword evidence="1" id="KW-0663">Pyridoxal phosphate</keyword>
<keyword evidence="3" id="KW-1185">Reference proteome</keyword>
<dbReference type="CDD" id="cd00616">
    <property type="entry name" value="AHBA_syn"/>
    <property type="match status" value="1"/>
</dbReference>
<dbReference type="PANTHER" id="PTHR30244">
    <property type="entry name" value="TRANSAMINASE"/>
    <property type="match status" value="1"/>
</dbReference>
<dbReference type="SUPFAM" id="SSF53383">
    <property type="entry name" value="PLP-dependent transferases"/>
    <property type="match status" value="1"/>
</dbReference>
<dbReference type="EMBL" id="JAHSQO010000003">
    <property type="protein sequence ID" value="MBY8916722.1"/>
    <property type="molecule type" value="Genomic_DNA"/>
</dbReference>
<dbReference type="Pfam" id="PF01041">
    <property type="entry name" value="DegT_DnrJ_EryC1"/>
    <property type="match status" value="1"/>
</dbReference>
<protein>
    <submittedName>
        <fullName evidence="2">DegT/DnrJ/EryC1/StrS family aminotransferase</fullName>
    </submittedName>
</protein>
<dbReference type="InterPro" id="IPR000653">
    <property type="entry name" value="DegT/StrS_aminotransferase"/>
</dbReference>
<organism evidence="2 3">
    <name type="scientific">Nitratireductor rhodophyticola</name>
    <dbReference type="NCBI Taxonomy" id="2854036"/>
    <lineage>
        <taxon>Bacteria</taxon>
        <taxon>Pseudomonadati</taxon>
        <taxon>Pseudomonadota</taxon>
        <taxon>Alphaproteobacteria</taxon>
        <taxon>Hyphomicrobiales</taxon>
        <taxon>Phyllobacteriaceae</taxon>
        <taxon>Nitratireductor</taxon>
    </lineage>
</organism>
<dbReference type="Gene3D" id="3.40.640.10">
    <property type="entry name" value="Type I PLP-dependent aspartate aminotransferase-like (Major domain)"/>
    <property type="match status" value="1"/>
</dbReference>
<proteinExistence type="inferred from homology"/>
<dbReference type="PANTHER" id="PTHR30244:SF42">
    <property type="entry name" value="UDP-2-ACETAMIDO-2-DEOXY-3-OXO-D-GLUCURONATE AMINOTRANSFERASE"/>
    <property type="match status" value="1"/>
</dbReference>
<keyword evidence="2" id="KW-0032">Aminotransferase</keyword>
<dbReference type="InterPro" id="IPR015422">
    <property type="entry name" value="PyrdxlP-dep_Trfase_small"/>
</dbReference>
<dbReference type="GO" id="GO:0008483">
    <property type="term" value="F:transaminase activity"/>
    <property type="evidence" value="ECO:0007669"/>
    <property type="project" value="UniProtKB-KW"/>
</dbReference>
<reference evidence="2 3" key="1">
    <citation type="submission" date="2021-06" db="EMBL/GenBank/DDBJ databases">
        <title>Nitratireductor porphyridii sp. nov., isolated from a small marine red alga, Porphyridium purpureum in South Korea.</title>
        <authorList>
            <person name="Kim K.H."/>
            <person name="Kristyanto S."/>
            <person name="Jeon C.O."/>
        </authorList>
    </citation>
    <scope>NUCLEOTIDE SEQUENCE [LARGE SCALE GENOMIC DNA]</scope>
    <source>
        <strain evidence="2 3">R6</strain>
    </source>
</reference>
<keyword evidence="2" id="KW-0808">Transferase</keyword>
<evidence type="ECO:0000313" key="3">
    <source>
        <dbReference type="Proteomes" id="UP000777661"/>
    </source>
</evidence>
<comment type="caution">
    <text evidence="2">The sequence shown here is derived from an EMBL/GenBank/DDBJ whole genome shotgun (WGS) entry which is preliminary data.</text>
</comment>
<dbReference type="RefSeq" id="WP_223004949.1">
    <property type="nucleotide sequence ID" value="NZ_JAHSQO010000003.1"/>
</dbReference>
<name>A0ABS7R710_9HYPH</name>
<dbReference type="InterPro" id="IPR015421">
    <property type="entry name" value="PyrdxlP-dep_Trfase_major"/>
</dbReference>
<dbReference type="Gene3D" id="3.90.1150.10">
    <property type="entry name" value="Aspartate Aminotransferase, domain 1"/>
    <property type="match status" value="1"/>
</dbReference>
<comment type="similarity">
    <text evidence="1">Belongs to the DegT/DnrJ/EryC1 family.</text>
</comment>
<dbReference type="PIRSF" id="PIRSF000390">
    <property type="entry name" value="PLP_StrS"/>
    <property type="match status" value="1"/>
</dbReference>